<dbReference type="PANTHER" id="PTHR28265:SF1">
    <property type="entry name" value="MAINTENANCE OF TELOMERE CAPPING PROTEIN 1"/>
    <property type="match status" value="1"/>
</dbReference>
<proteinExistence type="predicted"/>
<feature type="compositionally biased region" description="Polar residues" evidence="1">
    <location>
        <begin position="151"/>
        <end position="161"/>
    </location>
</feature>
<keyword evidence="3" id="KW-1185">Reference proteome</keyword>
<accession>A0AAF0J4H1</accession>
<evidence type="ECO:0000313" key="3">
    <source>
        <dbReference type="Proteomes" id="UP001213623"/>
    </source>
</evidence>
<dbReference type="AlphaFoldDB" id="A0AAF0J4H1"/>
<sequence length="411" mass="44957">MSEDTKTPATNASSRRQEVDALLSDLSLDMKASEIPKKTTAPRPRSSEKPPSGARPDEAQSLLDDLEGMVQRRRHLQRDPKDNSATAKLSKPRPTSGALRPLKMEAQAIPAQMEGDASKSKDPTTAPPSEQPDDLQNNPVSDMEPTDKAQPATTESQTNDSKAWGAWGGGAPWGQLFSTATKFAGQARNEIGRRTAAIVQTGTGEKGLSTDQHIYDLGTKMAQRVRGLVQDAHLDQLGQNLSEAGRKGWNDILNAVVLPVEAHDSVSVTVSHGYEGVEDLVFKVISRIFSQADLDISVKLDEASAHTKTTDVYDLNLERTRADGIRVARTNLRRMMEAVQDNDVPQEGIGLTSLTCPALLRIQPFLDNVLTNDKENLFETAETEKHAEEQDKQQLHFLSSSTILVAYVPYI</sequence>
<reference evidence="2" key="1">
    <citation type="submission" date="2023-03" db="EMBL/GenBank/DDBJ databases">
        <title>Mating type loci evolution in Malassezia.</title>
        <authorList>
            <person name="Coelho M.A."/>
        </authorList>
    </citation>
    <scope>NUCLEOTIDE SEQUENCE</scope>
    <source>
        <strain evidence="2">CBS 9557</strain>
    </source>
</reference>
<feature type="region of interest" description="Disordered" evidence="1">
    <location>
        <begin position="1"/>
        <end position="170"/>
    </location>
</feature>
<protein>
    <recommendedName>
        <fullName evidence="4">Maintenance of telomere capping protein 1</fullName>
    </recommendedName>
</protein>
<evidence type="ECO:0000256" key="1">
    <source>
        <dbReference type="SAM" id="MobiDB-lite"/>
    </source>
</evidence>
<dbReference type="PANTHER" id="PTHR28265">
    <property type="entry name" value="MAINTENANCE OF TELOMERE CAPPING PROTEIN 1"/>
    <property type="match status" value="1"/>
</dbReference>
<evidence type="ECO:0008006" key="4">
    <source>
        <dbReference type="Google" id="ProtNLM"/>
    </source>
</evidence>
<gene>
    <name evidence="2" type="ORF">MNAN1_003869</name>
</gene>
<name>A0AAF0J4H1_9BASI</name>
<dbReference type="Proteomes" id="UP001213623">
    <property type="component" value="Chromosome 8"/>
</dbReference>
<organism evidence="2 3">
    <name type="scientific">Malassezia nana</name>
    <dbReference type="NCBI Taxonomy" id="180528"/>
    <lineage>
        <taxon>Eukaryota</taxon>
        <taxon>Fungi</taxon>
        <taxon>Dikarya</taxon>
        <taxon>Basidiomycota</taxon>
        <taxon>Ustilaginomycotina</taxon>
        <taxon>Malasseziomycetes</taxon>
        <taxon>Malasseziales</taxon>
        <taxon>Malasseziaceae</taxon>
        <taxon>Malassezia</taxon>
    </lineage>
</organism>
<dbReference type="Pfam" id="PF10310">
    <property type="entry name" value="DUF5427"/>
    <property type="match status" value="1"/>
</dbReference>
<dbReference type="EMBL" id="CP119899">
    <property type="protein sequence ID" value="WFD28854.1"/>
    <property type="molecule type" value="Genomic_DNA"/>
</dbReference>
<evidence type="ECO:0000313" key="2">
    <source>
        <dbReference type="EMBL" id="WFD28854.1"/>
    </source>
</evidence>
<dbReference type="InterPro" id="IPR018814">
    <property type="entry name" value="DUF5427"/>
</dbReference>